<dbReference type="RefSeq" id="WP_004958169.1">
    <property type="nucleotide sequence ID" value="NZ_AOLR01000005.1"/>
</dbReference>
<sequence>MSGSYEAFKNALEASGRIKKVQKAQDLQDDIETLYNTPDDAPDSLKEDIAALCDCSDYEKAQAKLERL</sequence>
<keyword evidence="3" id="KW-1185">Reference proteome</keyword>
<dbReference type="EMBL" id="AOLR01000005">
    <property type="protein sequence ID" value="EMA15505.1"/>
    <property type="molecule type" value="Genomic_DNA"/>
</dbReference>
<dbReference type="Proteomes" id="UP000011659">
    <property type="component" value="Unassembled WGS sequence"/>
</dbReference>
<reference evidence="1 3" key="1">
    <citation type="journal article" date="2014" name="PLoS Genet.">
        <title>Phylogenetically driven sequencing of extremely halophilic archaea reveals strategies for static and dynamic osmo-response.</title>
        <authorList>
            <person name="Becker E.A."/>
            <person name="Seitzer P.M."/>
            <person name="Tritt A."/>
            <person name="Larsen D."/>
            <person name="Krusor M."/>
            <person name="Yao A.I."/>
            <person name="Wu D."/>
            <person name="Madern D."/>
            <person name="Eisen J.A."/>
            <person name="Darling A.E."/>
            <person name="Facciotti M.T."/>
        </authorList>
    </citation>
    <scope>NUCLEOTIDE SEQUENCE [LARGE SCALE GENOMIC DNA]</scope>
    <source>
        <strain evidence="1 3">ATCC 33800</strain>
    </source>
</reference>
<dbReference type="PATRIC" id="fig|662476.7.peg.633"/>
<protein>
    <submittedName>
        <fullName evidence="1">Uncharacterized protein</fullName>
    </submittedName>
</protein>
<dbReference type="KEGG" id="hsin:KDQ40_01090"/>
<evidence type="ECO:0000313" key="1">
    <source>
        <dbReference type="EMBL" id="EMA15505.1"/>
    </source>
</evidence>
<gene>
    <name evidence="1" type="ORF">C436_03191</name>
    <name evidence="2" type="ORF">KDQ40_01090</name>
</gene>
<reference evidence="2" key="2">
    <citation type="submission" date="2021-04" db="EMBL/GenBank/DDBJ databases">
        <title>Complete Genome sequence and Methylome Analysis of the Haloarchaeon Haloarcula sinaiiensis.</title>
        <authorList>
            <person name="Fomenkov A."/>
            <person name="DasSarma P."/>
            <person name="DasSarma S."/>
            <person name="Roberts R.J."/>
        </authorList>
    </citation>
    <scope>NUCLEOTIDE SEQUENCE</scope>
    <source>
        <strain evidence="2">ATCC 33800</strain>
    </source>
</reference>
<organism evidence="1 3">
    <name type="scientific">Haloarcula marismortui ATCC 33800</name>
    <dbReference type="NCBI Taxonomy" id="662476"/>
    <lineage>
        <taxon>Archaea</taxon>
        <taxon>Methanobacteriati</taxon>
        <taxon>Methanobacteriota</taxon>
        <taxon>Stenosarchaea group</taxon>
        <taxon>Halobacteria</taxon>
        <taxon>Halobacteriales</taxon>
        <taxon>Haloarculaceae</taxon>
        <taxon>Haloarcula</taxon>
    </lineage>
</organism>
<name>M0K6Q9_9EURY</name>
<dbReference type="AlphaFoldDB" id="M0K6Q9"/>
<evidence type="ECO:0000313" key="2">
    <source>
        <dbReference type="EMBL" id="QUJ72378.1"/>
    </source>
</evidence>
<dbReference type="Proteomes" id="UP000682967">
    <property type="component" value="Chromosome"/>
</dbReference>
<accession>M0K6Q9</accession>
<evidence type="ECO:0000313" key="3">
    <source>
        <dbReference type="Proteomes" id="UP000011659"/>
    </source>
</evidence>
<dbReference type="GeneID" id="64821508"/>
<proteinExistence type="predicted"/>
<dbReference type="EMBL" id="CP073366">
    <property type="protein sequence ID" value="QUJ72378.1"/>
    <property type="molecule type" value="Genomic_DNA"/>
</dbReference>